<dbReference type="SUPFAM" id="SSF47203">
    <property type="entry name" value="Acyl-CoA dehydrogenase C-terminal domain-like"/>
    <property type="match status" value="1"/>
</dbReference>
<dbReference type="GO" id="GO:0055088">
    <property type="term" value="P:lipid homeostasis"/>
    <property type="evidence" value="ECO:0007669"/>
    <property type="project" value="TreeGrafter"/>
</dbReference>
<proteinExistence type="predicted"/>
<keyword evidence="4" id="KW-1185">Reference proteome</keyword>
<dbReference type="EMBL" id="LUGG01000006">
    <property type="protein sequence ID" value="OBZ73615.1"/>
    <property type="molecule type" value="Genomic_DNA"/>
</dbReference>
<dbReference type="GO" id="GO:0071949">
    <property type="term" value="F:FAD binding"/>
    <property type="evidence" value="ECO:0007669"/>
    <property type="project" value="InterPro"/>
</dbReference>
<reference evidence="3 4" key="1">
    <citation type="submission" date="2016-03" db="EMBL/GenBank/DDBJ databases">
        <title>Whole genome sequencing of Grifola frondosa 9006-11.</title>
        <authorList>
            <person name="Min B."/>
            <person name="Park H."/>
            <person name="Kim J.-G."/>
            <person name="Cho H."/>
            <person name="Oh Y.-L."/>
            <person name="Kong W.-S."/>
            <person name="Choi I.-G."/>
        </authorList>
    </citation>
    <scope>NUCLEOTIDE SEQUENCE [LARGE SCALE GENOMIC DNA]</scope>
    <source>
        <strain evidence="3 4">9006-11</strain>
    </source>
</reference>
<dbReference type="GO" id="GO:0033540">
    <property type="term" value="P:fatty acid beta-oxidation using acyl-CoA oxidase"/>
    <property type="evidence" value="ECO:0007669"/>
    <property type="project" value="TreeGrafter"/>
</dbReference>
<dbReference type="GO" id="GO:0005777">
    <property type="term" value="C:peroxisome"/>
    <property type="evidence" value="ECO:0007669"/>
    <property type="project" value="InterPro"/>
</dbReference>
<dbReference type="PANTHER" id="PTHR10909">
    <property type="entry name" value="ELECTRON TRANSPORT OXIDOREDUCTASE"/>
    <property type="match status" value="1"/>
</dbReference>
<evidence type="ECO:0000313" key="3">
    <source>
        <dbReference type="EMBL" id="OBZ73615.1"/>
    </source>
</evidence>
<dbReference type="InterPro" id="IPR009100">
    <property type="entry name" value="AcylCoA_DH/oxidase_NM_dom_sf"/>
</dbReference>
<dbReference type="InterPro" id="IPR036250">
    <property type="entry name" value="AcylCo_DH-like_C"/>
</dbReference>
<dbReference type="GO" id="GO:0003997">
    <property type="term" value="F:acyl-CoA oxidase activity"/>
    <property type="evidence" value="ECO:0007669"/>
    <property type="project" value="InterPro"/>
</dbReference>
<dbReference type="OMA" id="EDERWAF"/>
<dbReference type="SUPFAM" id="SSF56645">
    <property type="entry name" value="Acyl-CoA dehydrogenase NM domain-like"/>
    <property type="match status" value="1"/>
</dbReference>
<feature type="compositionally biased region" description="Polar residues" evidence="1">
    <location>
        <begin position="1"/>
        <end position="16"/>
    </location>
</feature>
<dbReference type="InterPro" id="IPR012258">
    <property type="entry name" value="Acyl-CoA_oxidase"/>
</dbReference>
<dbReference type="GO" id="GO:0005504">
    <property type="term" value="F:fatty acid binding"/>
    <property type="evidence" value="ECO:0007669"/>
    <property type="project" value="TreeGrafter"/>
</dbReference>
<dbReference type="Gene3D" id="1.20.140.10">
    <property type="entry name" value="Butyryl-CoA Dehydrogenase, subunit A, domain 3"/>
    <property type="match status" value="1"/>
</dbReference>
<gene>
    <name evidence="3" type="primary">ACX2_1</name>
    <name evidence="3" type="ORF">A0H81_06503</name>
</gene>
<dbReference type="InterPro" id="IPR046373">
    <property type="entry name" value="Acyl-CoA_Oxase/DH_mid-dom_sf"/>
</dbReference>
<dbReference type="InterPro" id="IPR055060">
    <property type="entry name" value="ACOX_C_alpha1"/>
</dbReference>
<dbReference type="OrthoDB" id="538336at2759"/>
<comment type="caution">
    <text evidence="3">The sequence shown here is derived from an EMBL/GenBank/DDBJ whole genome shotgun (WGS) entry which is preliminary data.</text>
</comment>
<dbReference type="STRING" id="5627.A0A1C7M9N1"/>
<accession>A0A1C7M9N1</accession>
<protein>
    <submittedName>
        <fullName evidence="3">Acyl-coenzyme A oxidase 2, peroxisomal</fullName>
    </submittedName>
</protein>
<organism evidence="3 4">
    <name type="scientific">Grifola frondosa</name>
    <name type="common">Maitake</name>
    <name type="synonym">Polyporus frondosus</name>
    <dbReference type="NCBI Taxonomy" id="5627"/>
    <lineage>
        <taxon>Eukaryota</taxon>
        <taxon>Fungi</taxon>
        <taxon>Dikarya</taxon>
        <taxon>Basidiomycota</taxon>
        <taxon>Agaricomycotina</taxon>
        <taxon>Agaricomycetes</taxon>
        <taxon>Polyporales</taxon>
        <taxon>Grifolaceae</taxon>
        <taxon>Grifola</taxon>
    </lineage>
</organism>
<name>A0A1C7M9N1_GRIFR</name>
<dbReference type="Gene3D" id="2.40.110.10">
    <property type="entry name" value="Butyryl-CoA Dehydrogenase, subunit A, domain 2"/>
    <property type="match status" value="1"/>
</dbReference>
<feature type="region of interest" description="Disordered" evidence="1">
    <location>
        <begin position="1"/>
        <end position="22"/>
    </location>
</feature>
<dbReference type="Pfam" id="PF22924">
    <property type="entry name" value="ACOX_C_alpha1"/>
    <property type="match status" value="1"/>
</dbReference>
<dbReference type="Proteomes" id="UP000092993">
    <property type="component" value="Unassembled WGS sequence"/>
</dbReference>
<feature type="domain" description="Acyl-CoA oxidase C-alpha1" evidence="2">
    <location>
        <begin position="266"/>
        <end position="396"/>
    </location>
</feature>
<sequence>MSSPQLLTANLPSTDAFQRPRDDASLEERISISYRRARAIAKQYALTSHDVLYLTPKFWDLHMDNIFALDSAALTLLTIQYNLSAGTLAPFAEQRPDLRPLMNDIMKFNVSAQYLLTEVAHGLDAPNLETTATLLPSGEFDLHTPNEGARKFMPPTGPFGSVPRVAIVFARLMVKGENRGIRPFVVALGNGKEMCKGVSMRLLPQRGGIQPVDHGVTSFNHVRLPAASLLGFLANPANHRTHFISSIWRVSVGSLALATLSIPLLSVHAYAAARYSLRRMVKGSNGVQVPIMSFRTQQLPILLALAQAAVMKAYAKAAIQIYRDSSLDERVRSGVAAAAKAAMTHHACSSLSDLSERFGARGLFEYNQVIPSELLMRGIRIAEGDVLVLCIRLANELHLVDTAPQSQISGVSPCRLRSLFADCRALLARFGHNHRDERLSHLLLPLCLPLVQAIGHRMAYEAALDAQVDRALVDLYEANIVSMDSAWYSEKAALPHLEKYLTATAAEEYAVSPILNTKSWDSFLAGLPMYSGNAEVSLIPSPPRVIHAPVMAHL</sequence>
<evidence type="ECO:0000259" key="2">
    <source>
        <dbReference type="Pfam" id="PF22924"/>
    </source>
</evidence>
<evidence type="ECO:0000313" key="4">
    <source>
        <dbReference type="Proteomes" id="UP000092993"/>
    </source>
</evidence>
<dbReference type="PANTHER" id="PTHR10909:SF382">
    <property type="entry name" value="ACYL-COENZYME A OXIDASE"/>
    <property type="match status" value="1"/>
</dbReference>
<evidence type="ECO:0000256" key="1">
    <source>
        <dbReference type="SAM" id="MobiDB-lite"/>
    </source>
</evidence>
<dbReference type="AlphaFoldDB" id="A0A1C7M9N1"/>